<dbReference type="InterPro" id="IPR004463">
    <property type="entry name" value="UDP-acyl_GlcNac_deAcase"/>
</dbReference>
<keyword evidence="9 12" id="KW-0862">Zinc</keyword>
<dbReference type="EC" id="3.5.1.108" evidence="4 12"/>
<keyword evidence="5 12" id="KW-0444">Lipid biosynthesis</keyword>
<comment type="catalytic activity">
    <reaction evidence="11 12">
        <text>a UDP-3-O-[(3R)-3-hydroxyacyl]-N-acetyl-alpha-D-glucosamine + H2O = a UDP-3-O-[(3R)-3-hydroxyacyl]-alpha-D-glucosamine + acetate</text>
        <dbReference type="Rhea" id="RHEA:67816"/>
        <dbReference type="ChEBI" id="CHEBI:15377"/>
        <dbReference type="ChEBI" id="CHEBI:30089"/>
        <dbReference type="ChEBI" id="CHEBI:137740"/>
        <dbReference type="ChEBI" id="CHEBI:173225"/>
        <dbReference type="EC" id="3.5.1.108"/>
    </reaction>
</comment>
<keyword evidence="10 12" id="KW-0443">Lipid metabolism</keyword>
<dbReference type="RefSeq" id="WP_283740587.1">
    <property type="nucleotide sequence ID" value="NZ_JASJEV010000005.1"/>
</dbReference>
<feature type="binding site" evidence="12">
    <location>
        <position position="245"/>
    </location>
    <ligand>
        <name>Zn(2+)</name>
        <dbReference type="ChEBI" id="CHEBI:29105"/>
    </ligand>
</feature>
<dbReference type="GO" id="GO:0103117">
    <property type="term" value="F:UDP-3-O-acyl-N-acetylglucosamine deacetylase activity"/>
    <property type="evidence" value="ECO:0007669"/>
    <property type="project" value="UniProtKB-EC"/>
</dbReference>
<dbReference type="NCBIfam" id="TIGR00325">
    <property type="entry name" value="lpxC"/>
    <property type="match status" value="1"/>
</dbReference>
<sequence>MKSSKQTTLRAQAVLTGVGVHSGKPVRIVLHPADANHGVVFLRTGMPGGNDRLIEARHVTVSATELCTIVGEQSTGSVATIEHLMSALSGLGIDNLLVEIDGPEVPILDGSAAPFVDAIQQAGIATLAAPRRYLKVLRPVRVQQGAAFCELNPFDKGFRLDVEIDFETPLIGRQRKVIDLEPTVYKREVARARTFGFMRDVERLWQAGLALGASLDNTVAIGEDSVVNPEGLRFPDEFVRHKLLDAVGDLALAGAPILGEYRSYRGGHRMNVAIVEALFADRANYAYVEAGARRELGHAEIGAALPAFAADTH</sequence>
<feature type="binding site" evidence="12">
    <location>
        <position position="83"/>
    </location>
    <ligand>
        <name>Zn(2+)</name>
        <dbReference type="ChEBI" id="CHEBI:29105"/>
    </ligand>
</feature>
<evidence type="ECO:0000313" key="13">
    <source>
        <dbReference type="EMBL" id="MDJ1158604.1"/>
    </source>
</evidence>
<comment type="cofactor">
    <cofactor evidence="1 12">
        <name>Zn(2+)</name>
        <dbReference type="ChEBI" id="CHEBI:29105"/>
    </cofactor>
</comment>
<evidence type="ECO:0000256" key="9">
    <source>
        <dbReference type="ARBA" id="ARBA00022833"/>
    </source>
</evidence>
<keyword evidence="7 12" id="KW-0479">Metal-binding</keyword>
<feature type="binding site" evidence="12">
    <location>
        <position position="241"/>
    </location>
    <ligand>
        <name>Zn(2+)</name>
        <dbReference type="ChEBI" id="CHEBI:29105"/>
    </ligand>
</feature>
<evidence type="ECO:0000256" key="8">
    <source>
        <dbReference type="ARBA" id="ARBA00022801"/>
    </source>
</evidence>
<evidence type="ECO:0000256" key="1">
    <source>
        <dbReference type="ARBA" id="ARBA00001947"/>
    </source>
</evidence>
<dbReference type="SUPFAM" id="SSF54211">
    <property type="entry name" value="Ribosomal protein S5 domain 2-like"/>
    <property type="match status" value="2"/>
</dbReference>
<proteinExistence type="inferred from homology"/>
<protein>
    <recommendedName>
        <fullName evidence="4 12">UDP-3-O-acyl-N-acetylglucosamine deacetylase</fullName>
        <shortName evidence="12">UDP-3-O-acyl-GlcNAc deacetylase</shortName>
        <ecNumber evidence="4 12">3.5.1.108</ecNumber>
    </recommendedName>
    <alternativeName>
        <fullName evidence="12">UDP-3-O-[R-3-hydroxymyristoyl]-N-acetylglucosamine deacetylase</fullName>
    </alternativeName>
</protein>
<comment type="caution">
    <text evidence="13">The sequence shown here is derived from an EMBL/GenBank/DDBJ whole genome shotgun (WGS) entry which is preliminary data.</text>
</comment>
<evidence type="ECO:0000313" key="14">
    <source>
        <dbReference type="Proteomes" id="UP001321492"/>
    </source>
</evidence>
<evidence type="ECO:0000256" key="12">
    <source>
        <dbReference type="HAMAP-Rule" id="MF_00388"/>
    </source>
</evidence>
<dbReference type="Gene3D" id="3.30.1700.10">
    <property type="entry name" value="lpxc deacetylase, domain 2"/>
    <property type="match status" value="1"/>
</dbReference>
<evidence type="ECO:0000256" key="3">
    <source>
        <dbReference type="ARBA" id="ARBA00005002"/>
    </source>
</evidence>
<dbReference type="InterPro" id="IPR020568">
    <property type="entry name" value="Ribosomal_Su5_D2-typ_SF"/>
</dbReference>
<organism evidence="13 14">
    <name type="scientific">Chelatococcus albus</name>
    <dbReference type="NCBI Taxonomy" id="3047466"/>
    <lineage>
        <taxon>Bacteria</taxon>
        <taxon>Pseudomonadati</taxon>
        <taxon>Pseudomonadota</taxon>
        <taxon>Alphaproteobacteria</taxon>
        <taxon>Hyphomicrobiales</taxon>
        <taxon>Chelatococcaceae</taxon>
        <taxon>Chelatococcus</taxon>
    </lineage>
</organism>
<reference evidence="13 14" key="1">
    <citation type="submission" date="2023-05" db="EMBL/GenBank/DDBJ databases">
        <title>Chelatococcus sp. nov., a moderately thermophilic bacterium isolated from hot spring microbial mat.</title>
        <authorList>
            <person name="Hu C.-J."/>
            <person name="Li W.-J."/>
        </authorList>
    </citation>
    <scope>NUCLEOTIDE SEQUENCE [LARGE SCALE GENOMIC DNA]</scope>
    <source>
        <strain evidence="13 14">SYSU G07232</strain>
    </source>
</reference>
<dbReference type="PANTHER" id="PTHR33694:SF1">
    <property type="entry name" value="UDP-3-O-ACYL-N-ACETYLGLUCOSAMINE DEACETYLASE 1, MITOCHONDRIAL-RELATED"/>
    <property type="match status" value="1"/>
</dbReference>
<dbReference type="HAMAP" id="MF_00388">
    <property type="entry name" value="LpxC"/>
    <property type="match status" value="1"/>
</dbReference>
<dbReference type="InterPro" id="IPR015870">
    <property type="entry name" value="UDP-acyl_N-AcGlcN_deAcase_N"/>
</dbReference>
<accession>A0ABT7AII3</accession>
<feature type="active site" description="Proton donor" evidence="12">
    <location>
        <position position="268"/>
    </location>
</feature>
<dbReference type="InterPro" id="IPR011334">
    <property type="entry name" value="UDP-acyl_GlcNac_deAcase_C"/>
</dbReference>
<dbReference type="PANTHER" id="PTHR33694">
    <property type="entry name" value="UDP-3-O-ACYL-N-ACETYLGLUCOSAMINE DEACETYLASE 1, MITOCHONDRIAL-RELATED"/>
    <property type="match status" value="1"/>
</dbReference>
<dbReference type="Pfam" id="PF03331">
    <property type="entry name" value="LpxC"/>
    <property type="match status" value="1"/>
</dbReference>
<gene>
    <name evidence="12 13" type="primary">lpxC</name>
    <name evidence="13" type="ORF">QNA08_10190</name>
</gene>
<evidence type="ECO:0000256" key="11">
    <source>
        <dbReference type="ARBA" id="ARBA00024535"/>
    </source>
</evidence>
<evidence type="ECO:0000256" key="4">
    <source>
        <dbReference type="ARBA" id="ARBA00012745"/>
    </source>
</evidence>
<dbReference type="Proteomes" id="UP001321492">
    <property type="component" value="Unassembled WGS sequence"/>
</dbReference>
<evidence type="ECO:0000256" key="5">
    <source>
        <dbReference type="ARBA" id="ARBA00022516"/>
    </source>
</evidence>
<dbReference type="Gene3D" id="3.30.230.20">
    <property type="entry name" value="lpxc deacetylase, domain 1"/>
    <property type="match status" value="1"/>
</dbReference>
<name>A0ABT7AII3_9HYPH</name>
<keyword evidence="8 12" id="KW-0378">Hydrolase</keyword>
<keyword evidence="14" id="KW-1185">Reference proteome</keyword>
<keyword evidence="6 12" id="KW-0441">Lipid A biosynthesis</keyword>
<comment type="pathway">
    <text evidence="3 12">Glycolipid biosynthesis; lipid IV(A) biosynthesis; lipid IV(A) from (3R)-3-hydroxytetradecanoyl-[acyl-carrier-protein] and UDP-N-acetyl-alpha-D-glucosamine: step 2/6.</text>
</comment>
<evidence type="ECO:0000256" key="10">
    <source>
        <dbReference type="ARBA" id="ARBA00023098"/>
    </source>
</evidence>
<evidence type="ECO:0000256" key="2">
    <source>
        <dbReference type="ARBA" id="ARBA00002923"/>
    </source>
</evidence>
<evidence type="ECO:0000256" key="7">
    <source>
        <dbReference type="ARBA" id="ARBA00022723"/>
    </source>
</evidence>
<evidence type="ECO:0000256" key="6">
    <source>
        <dbReference type="ARBA" id="ARBA00022556"/>
    </source>
</evidence>
<comment type="function">
    <text evidence="2 12">Catalyzes the hydrolysis of UDP-3-O-myristoyl-N-acetylglucosamine to form UDP-3-O-myristoylglucosamine and acetate, the committed step in lipid A biosynthesis.</text>
</comment>
<comment type="similarity">
    <text evidence="12">Belongs to the LpxC family.</text>
</comment>
<dbReference type="EMBL" id="JASJEV010000005">
    <property type="protein sequence ID" value="MDJ1158604.1"/>
    <property type="molecule type" value="Genomic_DNA"/>
</dbReference>